<evidence type="ECO:0000313" key="4">
    <source>
        <dbReference type="Proteomes" id="UP000499080"/>
    </source>
</evidence>
<dbReference type="SUPFAM" id="SSF56496">
    <property type="entry name" value="Fibrinogen C-terminal domain-like"/>
    <property type="match status" value="1"/>
</dbReference>
<sequence>NDGKIFSSNSSECGEKEKVSAYLEIANNLIEEAKNKYSMCDVVKNVAEVAAAVRHKKPVVCAEVLENGQEKSDVYRIWTRNRVMDGRSMQVYCDMDTDGGGWTVIQRRTEATNQTDFYRDWKTYKRGFGDIREEFWIGNDIIFALTNQRQCTLRFDMQNVSGECRYAIYSHFWIEDEDAVYRIHIGDYNGTAGTGRDKNNHKIFILLGGSRQEGGDNPFVQEGFDPRREIENRPFSLTIQREVVEFLNTPHTNDLELIRAQEVADFIKKLKSNKAPGLDLISNRMLKNLPLKFILYITFILNLMLERCYFPQCWKTAVVDPIPKPDQDLNLPQNYCPISLLSSLSKVYGSVLLKRLNQFLDNNNIIISEQFGFRKNLSTSHQLLRVTELIFDGFAMSETTGALFLDVAKPFDNIWHDGLLAKLMRLSCSAQFIKITHSFLTSRNFRVRVNNILSNPRPILSGCAQVSLLSPAMFNIYVNDISNLPSCHIAIFADDTAILTKHKHPDTAVLALQTYVSQLQLWLTDWKIKVNPSKCSCLLFTKKRNMPVLNPIQIFRQPIPFVSEYKYLGLILDAKLNFDSHIQRAVTKAKNSSFALGRLIAPKSTLAIKHKLLLYKAIVRPVMLYGSPIWGTTSIRNLRKLQVFQNQQLARIVNAPWYVRRKLIHQDLKIDPVFGLHENYF</sequence>
<dbReference type="Gene3D" id="3.90.215.10">
    <property type="entry name" value="Gamma Fibrinogen, chain A, domain 1"/>
    <property type="match status" value="1"/>
</dbReference>
<keyword evidence="4" id="KW-1185">Reference proteome</keyword>
<gene>
    <name evidence="3" type="primary">RTase_19</name>
    <name evidence="3" type="ORF">AVEN_11902-2_1</name>
</gene>
<dbReference type="SMART" id="SM00186">
    <property type="entry name" value="FBG"/>
    <property type="match status" value="1"/>
</dbReference>
<dbReference type="InterPro" id="IPR002181">
    <property type="entry name" value="Fibrinogen_a/b/g_C_dom"/>
</dbReference>
<comment type="caution">
    <text evidence="3">The sequence shown here is derived from an EMBL/GenBank/DDBJ whole genome shotgun (WGS) entry which is preliminary data.</text>
</comment>
<feature type="non-terminal residue" evidence="3">
    <location>
        <position position="1"/>
    </location>
</feature>
<dbReference type="GO" id="GO:0003964">
    <property type="term" value="F:RNA-directed DNA polymerase activity"/>
    <property type="evidence" value="ECO:0007669"/>
    <property type="project" value="UniProtKB-KW"/>
</dbReference>
<dbReference type="OrthoDB" id="6433969at2759"/>
<keyword evidence="3" id="KW-0548">Nucleotidyltransferase</keyword>
<dbReference type="NCBIfam" id="NF040941">
    <property type="entry name" value="GGGWT_bact"/>
    <property type="match status" value="1"/>
</dbReference>
<dbReference type="InterPro" id="IPR036056">
    <property type="entry name" value="Fibrinogen-like_C"/>
</dbReference>
<dbReference type="PROSITE" id="PS50878">
    <property type="entry name" value="RT_POL"/>
    <property type="match status" value="1"/>
</dbReference>
<dbReference type="InterPro" id="IPR052560">
    <property type="entry name" value="RdDP_mobile_element"/>
</dbReference>
<dbReference type="SUPFAM" id="SSF56672">
    <property type="entry name" value="DNA/RNA polymerases"/>
    <property type="match status" value="1"/>
</dbReference>
<dbReference type="PANTHER" id="PTHR36688">
    <property type="entry name" value="ENDO/EXONUCLEASE/PHOSPHATASE DOMAIN-CONTAINING PROTEIN"/>
    <property type="match status" value="1"/>
</dbReference>
<keyword evidence="3" id="KW-0695">RNA-directed DNA polymerase</keyword>
<name>A0A4Y2ETC2_ARAVE</name>
<evidence type="ECO:0000313" key="3">
    <source>
        <dbReference type="EMBL" id="GBM32111.1"/>
    </source>
</evidence>
<dbReference type="Pfam" id="PF00147">
    <property type="entry name" value="Fibrinogen_C"/>
    <property type="match status" value="1"/>
</dbReference>
<accession>A0A4Y2ETC2</accession>
<evidence type="ECO:0000259" key="2">
    <source>
        <dbReference type="PROSITE" id="PS51406"/>
    </source>
</evidence>
<dbReference type="PANTHER" id="PTHR36688:SF1">
    <property type="entry name" value="ENDONUCLEASE_EXONUCLEASE_PHOSPHATASE DOMAIN-CONTAINING PROTEIN"/>
    <property type="match status" value="1"/>
</dbReference>
<dbReference type="Proteomes" id="UP000499080">
    <property type="component" value="Unassembled WGS sequence"/>
</dbReference>
<dbReference type="PROSITE" id="PS51406">
    <property type="entry name" value="FIBRINOGEN_C_2"/>
    <property type="match status" value="1"/>
</dbReference>
<reference evidence="3 4" key="1">
    <citation type="journal article" date="2019" name="Sci. Rep.">
        <title>Orb-weaving spider Araneus ventricosus genome elucidates the spidroin gene catalogue.</title>
        <authorList>
            <person name="Kono N."/>
            <person name="Nakamura H."/>
            <person name="Ohtoshi R."/>
            <person name="Moran D.A.P."/>
            <person name="Shinohara A."/>
            <person name="Yoshida Y."/>
            <person name="Fujiwara M."/>
            <person name="Mori M."/>
            <person name="Tomita M."/>
            <person name="Arakawa K."/>
        </authorList>
    </citation>
    <scope>NUCLEOTIDE SEQUENCE [LARGE SCALE GENOMIC DNA]</scope>
</reference>
<keyword evidence="3" id="KW-0808">Transferase</keyword>
<proteinExistence type="predicted"/>
<dbReference type="InterPro" id="IPR014716">
    <property type="entry name" value="Fibrinogen_a/b/g_C_1"/>
</dbReference>
<dbReference type="CDD" id="cd01650">
    <property type="entry name" value="RT_nLTR_like"/>
    <property type="match status" value="1"/>
</dbReference>
<dbReference type="InterPro" id="IPR043502">
    <property type="entry name" value="DNA/RNA_pol_sf"/>
</dbReference>
<feature type="domain" description="Fibrinogen C-terminal" evidence="2">
    <location>
        <begin position="52"/>
        <end position="193"/>
    </location>
</feature>
<dbReference type="InterPro" id="IPR000477">
    <property type="entry name" value="RT_dom"/>
</dbReference>
<evidence type="ECO:0000259" key="1">
    <source>
        <dbReference type="PROSITE" id="PS50878"/>
    </source>
</evidence>
<dbReference type="EMBL" id="BGPR01000699">
    <property type="protein sequence ID" value="GBM32111.1"/>
    <property type="molecule type" value="Genomic_DNA"/>
</dbReference>
<organism evidence="3 4">
    <name type="scientific">Araneus ventricosus</name>
    <name type="common">Orbweaver spider</name>
    <name type="synonym">Epeira ventricosa</name>
    <dbReference type="NCBI Taxonomy" id="182803"/>
    <lineage>
        <taxon>Eukaryota</taxon>
        <taxon>Metazoa</taxon>
        <taxon>Ecdysozoa</taxon>
        <taxon>Arthropoda</taxon>
        <taxon>Chelicerata</taxon>
        <taxon>Arachnida</taxon>
        <taxon>Araneae</taxon>
        <taxon>Araneomorphae</taxon>
        <taxon>Entelegynae</taxon>
        <taxon>Araneoidea</taxon>
        <taxon>Araneidae</taxon>
        <taxon>Araneus</taxon>
    </lineage>
</organism>
<dbReference type="AlphaFoldDB" id="A0A4Y2ETC2"/>
<feature type="domain" description="Reverse transcriptase" evidence="1">
    <location>
        <begin position="303"/>
        <end position="572"/>
    </location>
</feature>
<dbReference type="Pfam" id="PF00078">
    <property type="entry name" value="RVT_1"/>
    <property type="match status" value="1"/>
</dbReference>
<protein>
    <submittedName>
        <fullName evidence="3">Putative RNA-directed DNA polymerase from transposon BS</fullName>
    </submittedName>
</protein>